<evidence type="ECO:0000259" key="3">
    <source>
        <dbReference type="PROSITE" id="PS50103"/>
    </source>
</evidence>
<keyword evidence="1" id="KW-0863">Zinc-finger</keyword>
<feature type="zinc finger region" description="C3H1-type" evidence="1">
    <location>
        <begin position="122"/>
        <end position="149"/>
    </location>
</feature>
<dbReference type="InterPro" id="IPR000571">
    <property type="entry name" value="Znf_CCCH"/>
</dbReference>
<feature type="domain" description="C3H1-type" evidence="3">
    <location>
        <begin position="122"/>
        <end position="149"/>
    </location>
</feature>
<evidence type="ECO:0000313" key="5">
    <source>
        <dbReference type="Proteomes" id="UP001642464"/>
    </source>
</evidence>
<accession>A0ABP0IBM9</accession>
<evidence type="ECO:0000256" key="1">
    <source>
        <dbReference type="PROSITE-ProRule" id="PRU00723"/>
    </source>
</evidence>
<sequence>MVAADVTDLECCYKGTFICVQEKTPTMKRTQSLPDMLDVLPASRPDKYVAHLEQRANALSFLPLETDATTPEEKPSVPQGEQTPKGLEEPPSGVVAESEPTGACAGGMPPACASLGSLGHPEFCRKPCLFLYYGECPKGDQCEYCHYTHGQHAKLDKRQREALHSLSEADLLGLLLPHLRARTEKMQPNAAEEVLGLMEKHLAFLPKQKSGWLPPWKFTQLNRLLCQMSFLRLFRLCPCSDVPEIKQAMEALQERCSYPMDTN</sequence>
<proteinExistence type="predicted"/>
<keyword evidence="5" id="KW-1185">Reference proteome</keyword>
<dbReference type="PROSITE" id="PS50103">
    <property type="entry name" value="ZF_C3H1"/>
    <property type="match status" value="1"/>
</dbReference>
<protein>
    <submittedName>
        <fullName evidence="4">C3H1-type domain-containing protein</fullName>
    </submittedName>
</protein>
<reference evidence="4 5" key="1">
    <citation type="submission" date="2024-02" db="EMBL/GenBank/DDBJ databases">
        <authorList>
            <person name="Chen Y."/>
            <person name="Shah S."/>
            <person name="Dougan E. K."/>
            <person name="Thang M."/>
            <person name="Chan C."/>
        </authorList>
    </citation>
    <scope>NUCLEOTIDE SEQUENCE [LARGE SCALE GENOMIC DNA]</scope>
</reference>
<dbReference type="Proteomes" id="UP001642464">
    <property type="component" value="Unassembled WGS sequence"/>
</dbReference>
<name>A0ABP0IBM9_9DINO</name>
<comment type="caution">
    <text evidence="4">The sequence shown here is derived from an EMBL/GenBank/DDBJ whole genome shotgun (WGS) entry which is preliminary data.</text>
</comment>
<evidence type="ECO:0000256" key="2">
    <source>
        <dbReference type="SAM" id="MobiDB-lite"/>
    </source>
</evidence>
<gene>
    <name evidence="4" type="ORF">SCF082_LOCUS6174</name>
</gene>
<keyword evidence="1" id="KW-0479">Metal-binding</keyword>
<evidence type="ECO:0000313" key="4">
    <source>
        <dbReference type="EMBL" id="CAK8999713.1"/>
    </source>
</evidence>
<keyword evidence="1" id="KW-0862">Zinc</keyword>
<organism evidence="4 5">
    <name type="scientific">Durusdinium trenchii</name>
    <dbReference type="NCBI Taxonomy" id="1381693"/>
    <lineage>
        <taxon>Eukaryota</taxon>
        <taxon>Sar</taxon>
        <taxon>Alveolata</taxon>
        <taxon>Dinophyceae</taxon>
        <taxon>Suessiales</taxon>
        <taxon>Symbiodiniaceae</taxon>
        <taxon>Durusdinium</taxon>
    </lineage>
</organism>
<dbReference type="EMBL" id="CAXAMM010003381">
    <property type="protein sequence ID" value="CAK8999713.1"/>
    <property type="molecule type" value="Genomic_DNA"/>
</dbReference>
<feature type="region of interest" description="Disordered" evidence="2">
    <location>
        <begin position="61"/>
        <end position="101"/>
    </location>
</feature>